<sequence>MTYEIYRNIYIIGEILAGIFLAGTVVLFFVFRIPKIIGDLTGRNAKKAIYGIRMKNRTTSLKKHEITMEIKRKNQNVITETLKMDNGAGEETAVLLPSGEETMVLSPAEDTVLLQNVSLTPDTDITFVHTDEVID</sequence>
<dbReference type="RefSeq" id="WP_073590461.1">
    <property type="nucleotide sequence ID" value="NZ_FRFD01000012.1"/>
</dbReference>
<dbReference type="Proteomes" id="UP000184612">
    <property type="component" value="Unassembled WGS sequence"/>
</dbReference>
<dbReference type="OrthoDB" id="2067590at2"/>
<proteinExistence type="predicted"/>
<dbReference type="EMBL" id="FRFD01000012">
    <property type="protein sequence ID" value="SHO52813.1"/>
    <property type="molecule type" value="Genomic_DNA"/>
</dbReference>
<name>A0A1M7YJL8_9FIRM</name>
<protein>
    <submittedName>
        <fullName evidence="2">Uncharacterized protein</fullName>
    </submittedName>
</protein>
<evidence type="ECO:0000313" key="2">
    <source>
        <dbReference type="EMBL" id="SHO52813.1"/>
    </source>
</evidence>
<keyword evidence="1" id="KW-0812">Transmembrane</keyword>
<feature type="transmembrane region" description="Helical" evidence="1">
    <location>
        <begin position="9"/>
        <end position="31"/>
    </location>
</feature>
<reference evidence="2 3" key="1">
    <citation type="submission" date="2016-12" db="EMBL/GenBank/DDBJ databases">
        <authorList>
            <person name="Song W.-J."/>
            <person name="Kurnit D.M."/>
        </authorList>
    </citation>
    <scope>NUCLEOTIDE SEQUENCE [LARGE SCALE GENOMIC DNA]</scope>
    <source>
        <strain evidence="2 3">DSM 12503</strain>
    </source>
</reference>
<keyword evidence="3" id="KW-1185">Reference proteome</keyword>
<gene>
    <name evidence="2" type="ORF">SAMN02745217_03812</name>
</gene>
<keyword evidence="1" id="KW-1133">Transmembrane helix</keyword>
<keyword evidence="1" id="KW-0472">Membrane</keyword>
<organism evidence="2 3">
    <name type="scientific">Anaerocolumna xylanovorans DSM 12503</name>
    <dbReference type="NCBI Taxonomy" id="1121345"/>
    <lineage>
        <taxon>Bacteria</taxon>
        <taxon>Bacillati</taxon>
        <taxon>Bacillota</taxon>
        <taxon>Clostridia</taxon>
        <taxon>Lachnospirales</taxon>
        <taxon>Lachnospiraceae</taxon>
        <taxon>Anaerocolumna</taxon>
    </lineage>
</organism>
<accession>A0A1M7YJL8</accession>
<dbReference type="STRING" id="1121345.SAMN02745217_03812"/>
<dbReference type="AlphaFoldDB" id="A0A1M7YJL8"/>
<evidence type="ECO:0000313" key="3">
    <source>
        <dbReference type="Proteomes" id="UP000184612"/>
    </source>
</evidence>
<evidence type="ECO:0000256" key="1">
    <source>
        <dbReference type="SAM" id="Phobius"/>
    </source>
</evidence>